<organism evidence="1 2">
    <name type="scientific">Mauremys mutica</name>
    <name type="common">yellowpond turtle</name>
    <dbReference type="NCBI Taxonomy" id="74926"/>
    <lineage>
        <taxon>Eukaryota</taxon>
        <taxon>Metazoa</taxon>
        <taxon>Chordata</taxon>
        <taxon>Craniata</taxon>
        <taxon>Vertebrata</taxon>
        <taxon>Euteleostomi</taxon>
        <taxon>Archelosauria</taxon>
        <taxon>Testudinata</taxon>
        <taxon>Testudines</taxon>
        <taxon>Cryptodira</taxon>
        <taxon>Durocryptodira</taxon>
        <taxon>Testudinoidea</taxon>
        <taxon>Geoemydidae</taxon>
        <taxon>Geoemydinae</taxon>
        <taxon>Mauremys</taxon>
    </lineage>
</organism>
<reference evidence="1" key="1">
    <citation type="submission" date="2021-09" db="EMBL/GenBank/DDBJ databases">
        <title>The genome of Mauremys mutica provides insights into the evolution of semi-aquatic lifestyle.</title>
        <authorList>
            <person name="Gong S."/>
            <person name="Gao Y."/>
        </authorList>
    </citation>
    <scope>NUCLEOTIDE SEQUENCE</scope>
    <source>
        <strain evidence="1">MM-2020</strain>
        <tissue evidence="1">Muscle</tissue>
    </source>
</reference>
<keyword evidence="2" id="KW-1185">Reference proteome</keyword>
<gene>
    <name evidence="1" type="ORF">KIL84_003384</name>
</gene>
<dbReference type="Proteomes" id="UP000827986">
    <property type="component" value="Unassembled WGS sequence"/>
</dbReference>
<evidence type="ECO:0000313" key="2">
    <source>
        <dbReference type="Proteomes" id="UP000827986"/>
    </source>
</evidence>
<dbReference type="EMBL" id="JAHDVG010000486">
    <property type="protein sequence ID" value="KAH1167901.1"/>
    <property type="molecule type" value="Genomic_DNA"/>
</dbReference>
<dbReference type="AlphaFoldDB" id="A0A9D3WU15"/>
<protein>
    <submittedName>
        <fullName evidence="1">Uncharacterized protein</fullName>
    </submittedName>
</protein>
<evidence type="ECO:0000313" key="1">
    <source>
        <dbReference type="EMBL" id="KAH1167901.1"/>
    </source>
</evidence>
<sequence>MTSFIFSVNKHFPVKSGMGQPRDNFVRLQTNQRQGISTTITFLCFGLPESEANFYYYPFKVHVLVLDFRKGISGWQTIPNTLLQEMIFLPYASLLDKHKY</sequence>
<comment type="caution">
    <text evidence="1">The sequence shown here is derived from an EMBL/GenBank/DDBJ whole genome shotgun (WGS) entry which is preliminary data.</text>
</comment>
<name>A0A9D3WU15_9SAUR</name>
<accession>A0A9D3WU15</accession>
<proteinExistence type="predicted"/>